<dbReference type="EMBL" id="ADEF01000006">
    <property type="protein sequence ID" value="EFA98335.1"/>
    <property type="molecule type" value="Genomic_DNA"/>
</dbReference>
<evidence type="ECO:0000313" key="2">
    <source>
        <dbReference type="Proteomes" id="UP000004001"/>
    </source>
</evidence>
<dbReference type="AlphaFoldDB" id="D1VWZ3"/>
<organism evidence="1 2">
    <name type="scientific">Hoylesella timonensis CRIS 5C-B1</name>
    <dbReference type="NCBI Taxonomy" id="679189"/>
    <lineage>
        <taxon>Bacteria</taxon>
        <taxon>Pseudomonadati</taxon>
        <taxon>Bacteroidota</taxon>
        <taxon>Bacteroidia</taxon>
        <taxon>Bacteroidales</taxon>
        <taxon>Prevotellaceae</taxon>
        <taxon>Hoylesella</taxon>
    </lineage>
</organism>
<protein>
    <submittedName>
        <fullName evidence="1">Uncharacterized protein</fullName>
    </submittedName>
</protein>
<keyword evidence="2" id="KW-1185">Reference proteome</keyword>
<dbReference type="eggNOG" id="ENOG502ZRSI">
    <property type="taxonomic scope" value="Bacteria"/>
</dbReference>
<gene>
    <name evidence="1" type="ORF">HMPREF9019_0327</name>
</gene>
<feature type="non-terminal residue" evidence="1">
    <location>
        <position position="63"/>
    </location>
</feature>
<sequence length="63" mass="7373">MVNINFITLSKKKCDDAFISFCLKYKIQKNERTNIFNIIQNEGHYINFVNAEDAEFNLGLLIN</sequence>
<comment type="caution">
    <text evidence="1">The sequence shown here is derived from an EMBL/GenBank/DDBJ whole genome shotgun (WGS) entry which is preliminary data.</text>
</comment>
<proteinExistence type="predicted"/>
<reference evidence="1 2" key="1">
    <citation type="submission" date="2009-12" db="EMBL/GenBank/DDBJ databases">
        <title>Genome Sequence of Prevotella timonensis CRIS 5C-B1.</title>
        <authorList>
            <person name="Durkin A.S."/>
            <person name="Madupu R."/>
            <person name="Torralba M."/>
            <person name="Methe B."/>
            <person name="Sutton G."/>
            <person name="Strausberg R.L."/>
            <person name="Nelson K.E."/>
        </authorList>
    </citation>
    <scope>NUCLEOTIDE SEQUENCE [LARGE SCALE GENOMIC DNA]</scope>
    <source>
        <strain evidence="1 2">CRIS 5C-B1</strain>
    </source>
</reference>
<accession>D1VWZ3</accession>
<evidence type="ECO:0000313" key="1">
    <source>
        <dbReference type="EMBL" id="EFA98335.1"/>
    </source>
</evidence>
<dbReference type="Proteomes" id="UP000004001">
    <property type="component" value="Unassembled WGS sequence"/>
</dbReference>
<name>D1VWZ3_9BACT</name>